<keyword evidence="1" id="KW-0812">Transmembrane</keyword>
<gene>
    <name evidence="2" type="ORF">AN619_23270</name>
</gene>
<dbReference type="RefSeq" id="WP_068557112.1">
    <property type="nucleotide sequence ID" value="NZ_LOEE01000053.1"/>
</dbReference>
<keyword evidence="3" id="KW-1185">Reference proteome</keyword>
<sequence length="74" mass="8681">MNSIKFISRTIIILGLILISVFTFVALWAFFKGVGLLAGVILWLQFFILVKQRILYLQVRELKEKIRDRHSDTE</sequence>
<feature type="transmembrane region" description="Helical" evidence="1">
    <location>
        <begin position="37"/>
        <end position="57"/>
    </location>
</feature>
<dbReference type="Proteomes" id="UP000070456">
    <property type="component" value="Unassembled WGS sequence"/>
</dbReference>
<accession>A0A140L1Q6</accession>
<feature type="transmembrane region" description="Helical" evidence="1">
    <location>
        <begin position="12"/>
        <end position="31"/>
    </location>
</feature>
<evidence type="ECO:0000313" key="3">
    <source>
        <dbReference type="Proteomes" id="UP000070456"/>
    </source>
</evidence>
<comment type="caution">
    <text evidence="2">The sequence shown here is derived from an EMBL/GenBank/DDBJ whole genome shotgun (WGS) entry which is preliminary data.</text>
</comment>
<dbReference type="AlphaFoldDB" id="A0A140L1Q6"/>
<keyword evidence="1" id="KW-0472">Membrane</keyword>
<protein>
    <submittedName>
        <fullName evidence="2">Uncharacterized protein</fullName>
    </submittedName>
</protein>
<reference evidence="2 3" key="1">
    <citation type="submission" date="2015-12" db="EMBL/GenBank/DDBJ databases">
        <title>Draft genome sequence of the thermoanaerobe Thermotalea metallivorans, an isolate from the runoff channel of the Great Artesian Basin, Australia.</title>
        <authorList>
            <person name="Patel B.K."/>
        </authorList>
    </citation>
    <scope>NUCLEOTIDE SEQUENCE [LARGE SCALE GENOMIC DNA]</scope>
    <source>
        <strain evidence="2 3">B2-1</strain>
    </source>
</reference>
<proteinExistence type="predicted"/>
<keyword evidence="1" id="KW-1133">Transmembrane helix</keyword>
<dbReference type="EMBL" id="LOEE01000053">
    <property type="protein sequence ID" value="KXG74481.1"/>
    <property type="molecule type" value="Genomic_DNA"/>
</dbReference>
<name>A0A140L1Q6_9FIRM</name>
<organism evidence="2 3">
    <name type="scientific">Thermotalea metallivorans</name>
    <dbReference type="NCBI Taxonomy" id="520762"/>
    <lineage>
        <taxon>Bacteria</taxon>
        <taxon>Bacillati</taxon>
        <taxon>Bacillota</taxon>
        <taxon>Clostridia</taxon>
        <taxon>Peptostreptococcales</taxon>
        <taxon>Thermotaleaceae</taxon>
        <taxon>Thermotalea</taxon>
    </lineage>
</organism>
<evidence type="ECO:0000313" key="2">
    <source>
        <dbReference type="EMBL" id="KXG74481.1"/>
    </source>
</evidence>
<evidence type="ECO:0000256" key="1">
    <source>
        <dbReference type="SAM" id="Phobius"/>
    </source>
</evidence>